<dbReference type="GO" id="GO:0005524">
    <property type="term" value="F:ATP binding"/>
    <property type="evidence" value="ECO:0007669"/>
    <property type="project" value="InterPro"/>
</dbReference>
<dbReference type="PaxDb" id="3708-A0A078HMY8"/>
<dbReference type="AlphaFoldDB" id="A0A078HMY8"/>
<dbReference type="Gramene" id="CDY38729">
    <property type="protein sequence ID" value="CDY38729"/>
    <property type="gene ID" value="GSBRNA2T00066510001"/>
</dbReference>
<sequence>MPRISALGMGTQLPSTDETLVSKKQLLASVDVCMRRRVAEKLIFGLDHITTEASSDVSQAIELAQYNVSSCGMSEAIERVKSLLKRHEKQLHTLANALLEYETLTAEDINLILLPSQEAKKLHYSKTHPFFWAKRGGSKLLYIVS</sequence>
<dbReference type="GO" id="GO:0004222">
    <property type="term" value="F:metalloendopeptidase activity"/>
    <property type="evidence" value="ECO:0007669"/>
    <property type="project" value="InterPro"/>
</dbReference>
<dbReference type="GO" id="GO:0006508">
    <property type="term" value="P:proteolysis"/>
    <property type="evidence" value="ECO:0007669"/>
    <property type="project" value="InterPro"/>
</dbReference>
<dbReference type="Gene3D" id="1.20.58.760">
    <property type="entry name" value="Peptidase M41"/>
    <property type="match status" value="1"/>
</dbReference>
<evidence type="ECO:0000313" key="4">
    <source>
        <dbReference type="EMBL" id="CDY38729.1"/>
    </source>
</evidence>
<dbReference type="PANTHER" id="PTHR23076:SF97">
    <property type="entry name" value="ATP-DEPENDENT ZINC METALLOPROTEASE YME1L1"/>
    <property type="match status" value="1"/>
</dbReference>
<keyword evidence="1" id="KW-0809">Transit peptide</keyword>
<dbReference type="OMA" id="ETMISIC"/>
<reference evidence="4 5" key="1">
    <citation type="journal article" date="2014" name="Science">
        <title>Plant genetics. Early allopolyploid evolution in the post-Neolithic Brassica napus oilseed genome.</title>
        <authorList>
            <person name="Chalhoub B."/>
            <person name="Denoeud F."/>
            <person name="Liu S."/>
            <person name="Parkin I.A."/>
            <person name="Tang H."/>
            <person name="Wang X."/>
            <person name="Chiquet J."/>
            <person name="Belcram H."/>
            <person name="Tong C."/>
            <person name="Samans B."/>
            <person name="Correa M."/>
            <person name="Da Silva C."/>
            <person name="Just J."/>
            <person name="Falentin C."/>
            <person name="Koh C.S."/>
            <person name="Le Clainche I."/>
            <person name="Bernard M."/>
            <person name="Bento P."/>
            <person name="Noel B."/>
            <person name="Labadie K."/>
            <person name="Alberti A."/>
            <person name="Charles M."/>
            <person name="Arnaud D."/>
            <person name="Guo H."/>
            <person name="Daviaud C."/>
            <person name="Alamery S."/>
            <person name="Jabbari K."/>
            <person name="Zhao M."/>
            <person name="Edger P.P."/>
            <person name="Chelaifa H."/>
            <person name="Tack D."/>
            <person name="Lassalle G."/>
            <person name="Mestiri I."/>
            <person name="Schnel N."/>
            <person name="Le Paslier M.C."/>
            <person name="Fan G."/>
            <person name="Renault V."/>
            <person name="Bayer P.E."/>
            <person name="Golicz A.A."/>
            <person name="Manoli S."/>
            <person name="Lee T.H."/>
            <person name="Thi V.H."/>
            <person name="Chalabi S."/>
            <person name="Hu Q."/>
            <person name="Fan C."/>
            <person name="Tollenaere R."/>
            <person name="Lu Y."/>
            <person name="Battail C."/>
            <person name="Shen J."/>
            <person name="Sidebottom C.H."/>
            <person name="Wang X."/>
            <person name="Canaguier A."/>
            <person name="Chauveau A."/>
            <person name="Berard A."/>
            <person name="Deniot G."/>
            <person name="Guan M."/>
            <person name="Liu Z."/>
            <person name="Sun F."/>
            <person name="Lim Y.P."/>
            <person name="Lyons E."/>
            <person name="Town C.D."/>
            <person name="Bancroft I."/>
            <person name="Wang X."/>
            <person name="Meng J."/>
            <person name="Ma J."/>
            <person name="Pires J.C."/>
            <person name="King G.J."/>
            <person name="Brunel D."/>
            <person name="Delourme R."/>
            <person name="Renard M."/>
            <person name="Aury J.M."/>
            <person name="Adams K.L."/>
            <person name="Batley J."/>
            <person name="Snowdon R.J."/>
            <person name="Tost J."/>
            <person name="Edwards D."/>
            <person name="Zhou Y."/>
            <person name="Hua W."/>
            <person name="Sharpe A.G."/>
            <person name="Paterson A.H."/>
            <person name="Guan C."/>
            <person name="Wincker P."/>
        </authorList>
    </citation>
    <scope>NUCLEOTIDE SEQUENCE [LARGE SCALE GENOMIC DNA]</scope>
    <source>
        <strain evidence="5">cv. Darmor-bzh</strain>
    </source>
</reference>
<evidence type="ECO:0000256" key="1">
    <source>
        <dbReference type="ARBA" id="ARBA00022946"/>
    </source>
</evidence>
<dbReference type="Pfam" id="PF01434">
    <property type="entry name" value="Peptidase_M41"/>
    <property type="match status" value="1"/>
</dbReference>
<dbReference type="InterPro" id="IPR037219">
    <property type="entry name" value="Peptidase_M41-like"/>
</dbReference>
<evidence type="ECO:0000313" key="5">
    <source>
        <dbReference type="Proteomes" id="UP000028999"/>
    </source>
</evidence>
<dbReference type="PANTHER" id="PTHR23076">
    <property type="entry name" value="METALLOPROTEASE M41 FTSH"/>
    <property type="match status" value="1"/>
</dbReference>
<dbReference type="SUPFAM" id="SSF140990">
    <property type="entry name" value="FtsH protease domain-like"/>
    <property type="match status" value="1"/>
</dbReference>
<organism evidence="4 5">
    <name type="scientific">Brassica napus</name>
    <name type="common">Rape</name>
    <dbReference type="NCBI Taxonomy" id="3708"/>
    <lineage>
        <taxon>Eukaryota</taxon>
        <taxon>Viridiplantae</taxon>
        <taxon>Streptophyta</taxon>
        <taxon>Embryophyta</taxon>
        <taxon>Tracheophyta</taxon>
        <taxon>Spermatophyta</taxon>
        <taxon>Magnoliopsida</taxon>
        <taxon>eudicotyledons</taxon>
        <taxon>Gunneridae</taxon>
        <taxon>Pentapetalae</taxon>
        <taxon>rosids</taxon>
        <taxon>malvids</taxon>
        <taxon>Brassicales</taxon>
        <taxon>Brassicaceae</taxon>
        <taxon>Brassiceae</taxon>
        <taxon>Brassica</taxon>
    </lineage>
</organism>
<dbReference type="EMBL" id="LK032431">
    <property type="protein sequence ID" value="CDY38729.1"/>
    <property type="molecule type" value="Genomic_DNA"/>
</dbReference>
<protein>
    <submittedName>
        <fullName evidence="4">BnaC03g15200D protein</fullName>
    </submittedName>
</protein>
<feature type="coiled-coil region" evidence="2">
    <location>
        <begin position="77"/>
        <end position="104"/>
    </location>
</feature>
<evidence type="ECO:0000259" key="3">
    <source>
        <dbReference type="Pfam" id="PF01434"/>
    </source>
</evidence>
<proteinExistence type="predicted"/>
<evidence type="ECO:0000256" key="2">
    <source>
        <dbReference type="SAM" id="Coils"/>
    </source>
</evidence>
<dbReference type="GO" id="GO:0004176">
    <property type="term" value="F:ATP-dependent peptidase activity"/>
    <property type="evidence" value="ECO:0007669"/>
    <property type="project" value="InterPro"/>
</dbReference>
<keyword evidence="2" id="KW-0175">Coiled coil</keyword>
<dbReference type="Proteomes" id="UP000028999">
    <property type="component" value="Unassembled WGS sequence"/>
</dbReference>
<keyword evidence="5" id="KW-1185">Reference proteome</keyword>
<dbReference type="MEROPS" id="M41.018"/>
<gene>
    <name evidence="4" type="primary">BnaC03g15200D</name>
    <name evidence="4" type="ORF">GSBRNA2T00066510001</name>
</gene>
<feature type="domain" description="Peptidase M41" evidence="3">
    <location>
        <begin position="1"/>
        <end position="80"/>
    </location>
</feature>
<dbReference type="STRING" id="3708.A0A078HMY8"/>
<dbReference type="InterPro" id="IPR000642">
    <property type="entry name" value="Peptidase_M41"/>
</dbReference>
<accession>A0A078HMY8</accession>
<name>A0A078HMY8_BRANA</name>